<name>A0A0B2BT07_9ACTN</name>
<feature type="region of interest" description="Disordered" evidence="1">
    <location>
        <begin position="33"/>
        <end position="70"/>
    </location>
</feature>
<organism evidence="3 4">
    <name type="scientific">Mumia flava</name>
    <dbReference type="NCBI Taxonomy" id="1348852"/>
    <lineage>
        <taxon>Bacteria</taxon>
        <taxon>Bacillati</taxon>
        <taxon>Actinomycetota</taxon>
        <taxon>Actinomycetes</taxon>
        <taxon>Propionibacteriales</taxon>
        <taxon>Nocardioidaceae</taxon>
        <taxon>Mumia</taxon>
    </lineage>
</organism>
<sequence length="478" mass="49036">MPHLPQRSLRVATAVGAAALGLALAAPASADGSFGPLPPQNPHTAPNGTATMHGDTASSDTTPYGSPGTGRIDAVRRGLAAACPAITVGADGMPVALCTEVLGRTPVVHLLNPDTGRSLASLRVEKGALFGGVYAFLDDADRLVLVDGDHNLLRISHRRTWLGWRLEVASSTSLDAAIPDGASVVGLSPGWDGEVWFAASDGTVGTVDPDGTVRTTALGEPVQNSISTVPGLTGVVTEHALYGVKRGADGAPAVAWRQPYDRGPSRKPGQLSWGSGATPTFFGPVDGTEYVAITDNAAPHENLIVRRSADGAAVCRLPVLTDHAASGTEDSMIASGRSMIVTNTYGYPYPASPEGVPDPVPATADFDGGMTRVDVRADGSGCDVVWENDVASAALPRLSLADDLITTITVDGPTGLVGSHTIAAYSYATLDPHTGAELSASFLGLGLAYNPLQMTGTTAANGTLYQGTETGIVRISRD</sequence>
<evidence type="ECO:0000256" key="1">
    <source>
        <dbReference type="SAM" id="MobiDB-lite"/>
    </source>
</evidence>
<feature type="chain" id="PRO_5015034433" evidence="2">
    <location>
        <begin position="31"/>
        <end position="478"/>
    </location>
</feature>
<feature type="signal peptide" evidence="2">
    <location>
        <begin position="1"/>
        <end position="30"/>
    </location>
</feature>
<keyword evidence="2" id="KW-0732">Signal</keyword>
<gene>
    <name evidence="3" type="ORF">CLV56_1525</name>
</gene>
<dbReference type="AlphaFoldDB" id="A0A0B2BT07"/>
<dbReference type="SUPFAM" id="SSF69322">
    <property type="entry name" value="Tricorn protease domain 2"/>
    <property type="match status" value="1"/>
</dbReference>
<accession>A0A0B2BT07</accession>
<dbReference type="Proteomes" id="UP000230842">
    <property type="component" value="Unassembled WGS sequence"/>
</dbReference>
<dbReference type="RefSeq" id="WP_039341757.1">
    <property type="nucleotide sequence ID" value="NZ_PGEZ01000001.1"/>
</dbReference>
<reference evidence="3 4" key="1">
    <citation type="submission" date="2017-11" db="EMBL/GenBank/DDBJ databases">
        <title>Genomic Encyclopedia of Archaeal and Bacterial Type Strains, Phase II (KMG-II): From Individual Species to Whole Genera.</title>
        <authorList>
            <person name="Goeker M."/>
        </authorList>
    </citation>
    <scope>NUCLEOTIDE SEQUENCE [LARGE SCALE GENOMIC DNA]</scope>
    <source>
        <strain evidence="3 4">DSM 27763</strain>
    </source>
</reference>
<dbReference type="OrthoDB" id="3276947at2"/>
<protein>
    <submittedName>
        <fullName evidence="3">Uncharacterized protein</fullName>
    </submittedName>
</protein>
<feature type="compositionally biased region" description="Polar residues" evidence="1">
    <location>
        <begin position="42"/>
        <end position="64"/>
    </location>
</feature>
<evidence type="ECO:0000313" key="3">
    <source>
        <dbReference type="EMBL" id="PJJ57298.1"/>
    </source>
</evidence>
<evidence type="ECO:0000313" key="4">
    <source>
        <dbReference type="Proteomes" id="UP000230842"/>
    </source>
</evidence>
<dbReference type="EMBL" id="PGEZ01000001">
    <property type="protein sequence ID" value="PJJ57298.1"/>
    <property type="molecule type" value="Genomic_DNA"/>
</dbReference>
<evidence type="ECO:0000256" key="2">
    <source>
        <dbReference type="SAM" id="SignalP"/>
    </source>
</evidence>
<keyword evidence="4" id="KW-1185">Reference proteome</keyword>
<comment type="caution">
    <text evidence="3">The sequence shown here is derived from an EMBL/GenBank/DDBJ whole genome shotgun (WGS) entry which is preliminary data.</text>
</comment>
<proteinExistence type="predicted"/>